<evidence type="ECO:0000313" key="2">
    <source>
        <dbReference type="Proteomes" id="UP000199495"/>
    </source>
</evidence>
<dbReference type="STRING" id="440168.SAMN04487974_1043"/>
<gene>
    <name evidence="1" type="ORF">SAMN04487974_1043</name>
</gene>
<sequence>MFGAQPLAAQSLRRIHQVSPRASLPRSGFVHEVGSRRLLVFKFYRAVAWNRRFRMPVGGCAVIGGNVAL</sequence>
<keyword evidence="2" id="KW-1185">Reference proteome</keyword>
<proteinExistence type="predicted"/>
<evidence type="ECO:0000313" key="1">
    <source>
        <dbReference type="EMBL" id="SDG56423.1"/>
    </source>
</evidence>
<reference evidence="1 2" key="1">
    <citation type="submission" date="2016-10" db="EMBL/GenBank/DDBJ databases">
        <authorList>
            <person name="de Groot N.N."/>
        </authorList>
    </citation>
    <scope>NUCLEOTIDE SEQUENCE [LARGE SCALE GENOMIC DNA]</scope>
    <source>
        <strain evidence="1 2">CGMCC 1.10267</strain>
    </source>
</reference>
<accession>A0A1G7V9I3</accession>
<name>A0A1G7V9I3_9HYPH</name>
<dbReference type="AlphaFoldDB" id="A0A1G7V9I3"/>
<dbReference type="EMBL" id="FNCS01000004">
    <property type="protein sequence ID" value="SDG56423.1"/>
    <property type="molecule type" value="Genomic_DNA"/>
</dbReference>
<dbReference type="Proteomes" id="UP000199495">
    <property type="component" value="Unassembled WGS sequence"/>
</dbReference>
<protein>
    <submittedName>
        <fullName evidence="1">Uncharacterized protein</fullName>
    </submittedName>
</protein>
<organism evidence="1 2">
    <name type="scientific">Pelagibacterium luteolum</name>
    <dbReference type="NCBI Taxonomy" id="440168"/>
    <lineage>
        <taxon>Bacteria</taxon>
        <taxon>Pseudomonadati</taxon>
        <taxon>Pseudomonadota</taxon>
        <taxon>Alphaproteobacteria</taxon>
        <taxon>Hyphomicrobiales</taxon>
        <taxon>Devosiaceae</taxon>
        <taxon>Pelagibacterium</taxon>
    </lineage>
</organism>